<dbReference type="Proteomes" id="UP000242188">
    <property type="component" value="Unassembled WGS sequence"/>
</dbReference>
<dbReference type="GO" id="GO:0032259">
    <property type="term" value="P:methylation"/>
    <property type="evidence" value="ECO:0007669"/>
    <property type="project" value="UniProtKB-KW"/>
</dbReference>
<feature type="domain" description="Methyltransferase" evidence="2">
    <location>
        <begin position="89"/>
        <end position="248"/>
    </location>
</feature>
<dbReference type="InterPro" id="IPR029063">
    <property type="entry name" value="SAM-dependent_MTases_sf"/>
</dbReference>
<evidence type="ECO:0000313" key="4">
    <source>
        <dbReference type="Proteomes" id="UP000242188"/>
    </source>
</evidence>
<dbReference type="SUPFAM" id="SSF53335">
    <property type="entry name" value="S-adenosyl-L-methionine-dependent methyltransferases"/>
    <property type="match status" value="1"/>
</dbReference>
<keyword evidence="1" id="KW-1133">Transmembrane helix</keyword>
<keyword evidence="3" id="KW-0808">Transferase</keyword>
<gene>
    <name evidence="3" type="ORF">KP79_PYT09105</name>
</gene>
<dbReference type="Pfam" id="PF13383">
    <property type="entry name" value="Methyltransf_22"/>
    <property type="match status" value="1"/>
</dbReference>
<protein>
    <submittedName>
        <fullName evidence="3">Methyltransferase-like protein 24</fullName>
    </submittedName>
</protein>
<dbReference type="AlphaFoldDB" id="A0A210PNQ6"/>
<evidence type="ECO:0000313" key="3">
    <source>
        <dbReference type="EMBL" id="OWF38076.1"/>
    </source>
</evidence>
<evidence type="ECO:0000259" key="2">
    <source>
        <dbReference type="Pfam" id="PF13383"/>
    </source>
</evidence>
<organism evidence="3 4">
    <name type="scientific">Mizuhopecten yessoensis</name>
    <name type="common">Japanese scallop</name>
    <name type="synonym">Patinopecten yessoensis</name>
    <dbReference type="NCBI Taxonomy" id="6573"/>
    <lineage>
        <taxon>Eukaryota</taxon>
        <taxon>Metazoa</taxon>
        <taxon>Spiralia</taxon>
        <taxon>Lophotrochozoa</taxon>
        <taxon>Mollusca</taxon>
        <taxon>Bivalvia</taxon>
        <taxon>Autobranchia</taxon>
        <taxon>Pteriomorphia</taxon>
        <taxon>Pectinida</taxon>
        <taxon>Pectinoidea</taxon>
        <taxon>Pectinidae</taxon>
        <taxon>Mizuhopecten</taxon>
    </lineage>
</organism>
<comment type="caution">
    <text evidence="3">The sequence shown here is derived from an EMBL/GenBank/DDBJ whole genome shotgun (WGS) entry which is preliminary data.</text>
</comment>
<keyword evidence="1" id="KW-0472">Membrane</keyword>
<keyword evidence="1" id="KW-0812">Transmembrane</keyword>
<dbReference type="InterPro" id="IPR025714">
    <property type="entry name" value="Methyltranfer_dom"/>
</dbReference>
<keyword evidence="4" id="KW-1185">Reference proteome</keyword>
<evidence type="ECO:0000256" key="1">
    <source>
        <dbReference type="SAM" id="Phobius"/>
    </source>
</evidence>
<name>A0A210PNQ6_MIZYE</name>
<feature type="transmembrane region" description="Helical" evidence="1">
    <location>
        <begin position="6"/>
        <end position="23"/>
    </location>
</feature>
<accession>A0A210PNQ6</accession>
<dbReference type="OrthoDB" id="10006218at2759"/>
<keyword evidence="3" id="KW-0489">Methyltransferase</keyword>
<dbReference type="EMBL" id="NEDP02005573">
    <property type="protein sequence ID" value="OWF38076.1"/>
    <property type="molecule type" value="Genomic_DNA"/>
</dbReference>
<dbReference type="InterPro" id="IPR026913">
    <property type="entry name" value="METTL24"/>
</dbReference>
<dbReference type="GO" id="GO:0008168">
    <property type="term" value="F:methyltransferase activity"/>
    <property type="evidence" value="ECO:0007669"/>
    <property type="project" value="UniProtKB-KW"/>
</dbReference>
<dbReference type="PANTHER" id="PTHR32026">
    <property type="entry name" value="METHYLTRANSFERASE-LIKE PROTEIN 24"/>
    <property type="match status" value="1"/>
</dbReference>
<reference evidence="3 4" key="1">
    <citation type="journal article" date="2017" name="Nat. Ecol. Evol.">
        <title>Scallop genome provides insights into evolution of bilaterian karyotype and development.</title>
        <authorList>
            <person name="Wang S."/>
            <person name="Zhang J."/>
            <person name="Jiao W."/>
            <person name="Li J."/>
            <person name="Xun X."/>
            <person name="Sun Y."/>
            <person name="Guo X."/>
            <person name="Huan P."/>
            <person name="Dong B."/>
            <person name="Zhang L."/>
            <person name="Hu X."/>
            <person name="Sun X."/>
            <person name="Wang J."/>
            <person name="Zhao C."/>
            <person name="Wang Y."/>
            <person name="Wang D."/>
            <person name="Huang X."/>
            <person name="Wang R."/>
            <person name="Lv J."/>
            <person name="Li Y."/>
            <person name="Zhang Z."/>
            <person name="Liu B."/>
            <person name="Lu W."/>
            <person name="Hui Y."/>
            <person name="Liang J."/>
            <person name="Zhou Z."/>
            <person name="Hou R."/>
            <person name="Li X."/>
            <person name="Liu Y."/>
            <person name="Li H."/>
            <person name="Ning X."/>
            <person name="Lin Y."/>
            <person name="Zhao L."/>
            <person name="Xing Q."/>
            <person name="Dou J."/>
            <person name="Li Y."/>
            <person name="Mao J."/>
            <person name="Guo H."/>
            <person name="Dou H."/>
            <person name="Li T."/>
            <person name="Mu C."/>
            <person name="Jiang W."/>
            <person name="Fu Q."/>
            <person name="Fu X."/>
            <person name="Miao Y."/>
            <person name="Liu J."/>
            <person name="Yu Q."/>
            <person name="Li R."/>
            <person name="Liao H."/>
            <person name="Li X."/>
            <person name="Kong Y."/>
            <person name="Jiang Z."/>
            <person name="Chourrout D."/>
            <person name="Li R."/>
            <person name="Bao Z."/>
        </authorList>
    </citation>
    <scope>NUCLEOTIDE SEQUENCE [LARGE SCALE GENOMIC DNA]</scope>
    <source>
        <strain evidence="3 4">PY_sf001</strain>
    </source>
</reference>
<dbReference type="PANTHER" id="PTHR32026:SF10">
    <property type="entry name" value="METHYLTRANSFERASE-LIKE PROTEIN 24-RELATED"/>
    <property type="match status" value="1"/>
</dbReference>
<proteinExistence type="predicted"/>
<sequence length="305" mass="35708">MRARWTLLAVVGTIFMFSSIYWVNKGSLKLQLSDGAIPTTEAPKPKELTRAERLQYMNPDPNNDTLVLPPKQFMDRMIRQDVMTLYHRYINSLQFFCHRVLHLGKLDDGGWDICDDKEFRPNQHCLVYSYGINFDFSFDDAIVKQYGCEVHAYDPSMNMMDHIHGNQVFFHNVGLTSDNNSMTVKGIPWKMGTFGAHRTTNGHLERAIDILKVDIEDWEWIALPEMLRSGTLRDVQQFVIEFHLTRVKAEPSIAQYLKCLKILKDIYDEGFRIFWTHRNLWCKFYSSYGRDERCGCHEVSFVRVS</sequence>